<proteinExistence type="predicted"/>
<dbReference type="PANTHER" id="PTHR12126:SF11">
    <property type="entry name" value="NADH DEHYDROGENASE [UBIQUINONE] 1 ALPHA SUBCOMPLEX SUBUNIT 9, MITOCHONDRIAL"/>
    <property type="match status" value="1"/>
</dbReference>
<comment type="caution">
    <text evidence="2">The sequence shown here is derived from an EMBL/GenBank/DDBJ whole genome shotgun (WGS) entry which is preliminary data.</text>
</comment>
<dbReference type="Proteomes" id="UP000558113">
    <property type="component" value="Unassembled WGS sequence"/>
</dbReference>
<dbReference type="GO" id="GO:0044877">
    <property type="term" value="F:protein-containing complex binding"/>
    <property type="evidence" value="ECO:0007669"/>
    <property type="project" value="TreeGrafter"/>
</dbReference>
<dbReference type="AlphaFoldDB" id="A0A7X4YRR0"/>
<evidence type="ECO:0000313" key="3">
    <source>
        <dbReference type="Proteomes" id="UP000558113"/>
    </source>
</evidence>
<dbReference type="RefSeq" id="WP_161699371.1">
    <property type="nucleotide sequence ID" value="NZ_JAAAMU010000007.1"/>
</dbReference>
<organism evidence="2 3">
    <name type="scientific">Paenibacillus sacheonensis</name>
    <dbReference type="NCBI Taxonomy" id="742054"/>
    <lineage>
        <taxon>Bacteria</taxon>
        <taxon>Bacillati</taxon>
        <taxon>Bacillota</taxon>
        <taxon>Bacilli</taxon>
        <taxon>Bacillales</taxon>
        <taxon>Paenibacillaceae</taxon>
        <taxon>Paenibacillus</taxon>
    </lineage>
</organism>
<gene>
    <name evidence="2" type="ORF">GT003_15630</name>
</gene>
<dbReference type="OrthoDB" id="152510at2"/>
<protein>
    <submittedName>
        <fullName evidence="2">NAD(P)H-binding protein</fullName>
    </submittedName>
</protein>
<keyword evidence="3" id="KW-1185">Reference proteome</keyword>
<reference evidence="2 3" key="1">
    <citation type="submission" date="2020-01" db="EMBL/GenBank/DDBJ databases">
        <title>Paenibacillus soybeanensis sp. nov. isolated from the nodules of soybean (Glycine max(L.) Merr).</title>
        <authorList>
            <person name="Wang H."/>
        </authorList>
    </citation>
    <scope>NUCLEOTIDE SEQUENCE [LARGE SCALE GENOMIC DNA]</scope>
    <source>
        <strain evidence="2 3">DSM 23054</strain>
    </source>
</reference>
<dbReference type="SUPFAM" id="SSF51735">
    <property type="entry name" value="NAD(P)-binding Rossmann-fold domains"/>
    <property type="match status" value="1"/>
</dbReference>
<dbReference type="PANTHER" id="PTHR12126">
    <property type="entry name" value="NADH-UBIQUINONE OXIDOREDUCTASE 39 KDA SUBUNIT-RELATED"/>
    <property type="match status" value="1"/>
</dbReference>
<dbReference type="InterPro" id="IPR036291">
    <property type="entry name" value="NAD(P)-bd_dom_sf"/>
</dbReference>
<dbReference type="InterPro" id="IPR016040">
    <property type="entry name" value="NAD(P)-bd_dom"/>
</dbReference>
<accession>A0A7X4YRR0</accession>
<sequence length="253" mass="27559">MIIAIVGGNGTLGRHVVAELRRRGHETRSLSRSSTKHRIDLTTGEGLPAALAGCDAVVDASNATTNSSKVLVEGSRRLLAAEAEAGVRHHVGVSIVGCELVPFGYYRVKAEQERIVEGGPVPWSIVRSTQFHEFVSGLLKQAGRWRMLPLPIGKIPLQTVACADVAAAIADVVESTPARRRIEIAGPEIIDAGQWIRAWRSIAGKRALLLPVPLPRRVSRSLSAGALISHQPDYRGRIRFRQWLQDELNGRKN</sequence>
<dbReference type="Gene3D" id="3.40.50.720">
    <property type="entry name" value="NAD(P)-binding Rossmann-like Domain"/>
    <property type="match status" value="1"/>
</dbReference>
<feature type="domain" description="NAD(P)-binding" evidence="1">
    <location>
        <begin position="7"/>
        <end position="174"/>
    </location>
</feature>
<dbReference type="Pfam" id="PF13460">
    <property type="entry name" value="NAD_binding_10"/>
    <property type="match status" value="1"/>
</dbReference>
<evidence type="ECO:0000259" key="1">
    <source>
        <dbReference type="Pfam" id="PF13460"/>
    </source>
</evidence>
<name>A0A7X4YRR0_9BACL</name>
<evidence type="ECO:0000313" key="2">
    <source>
        <dbReference type="EMBL" id="NBC70431.1"/>
    </source>
</evidence>
<dbReference type="EMBL" id="JAAAMU010000007">
    <property type="protein sequence ID" value="NBC70431.1"/>
    <property type="molecule type" value="Genomic_DNA"/>
</dbReference>
<dbReference type="InterPro" id="IPR051207">
    <property type="entry name" value="ComplexI_NDUFA9_subunit"/>
</dbReference>